<organism evidence="1 2">
    <name type="scientific">Eumeta variegata</name>
    <name type="common">Bagworm moth</name>
    <name type="synonym">Eumeta japonica</name>
    <dbReference type="NCBI Taxonomy" id="151549"/>
    <lineage>
        <taxon>Eukaryota</taxon>
        <taxon>Metazoa</taxon>
        <taxon>Ecdysozoa</taxon>
        <taxon>Arthropoda</taxon>
        <taxon>Hexapoda</taxon>
        <taxon>Insecta</taxon>
        <taxon>Pterygota</taxon>
        <taxon>Neoptera</taxon>
        <taxon>Endopterygota</taxon>
        <taxon>Lepidoptera</taxon>
        <taxon>Glossata</taxon>
        <taxon>Ditrysia</taxon>
        <taxon>Tineoidea</taxon>
        <taxon>Psychidae</taxon>
        <taxon>Oiketicinae</taxon>
        <taxon>Eumeta</taxon>
    </lineage>
</organism>
<evidence type="ECO:0000313" key="1">
    <source>
        <dbReference type="EMBL" id="GBP08709.1"/>
    </source>
</evidence>
<accession>A0A4C1T2L2</accession>
<reference evidence="1 2" key="1">
    <citation type="journal article" date="2019" name="Commun. Biol.">
        <title>The bagworm genome reveals a unique fibroin gene that provides high tensile strength.</title>
        <authorList>
            <person name="Kono N."/>
            <person name="Nakamura H."/>
            <person name="Ohtoshi R."/>
            <person name="Tomita M."/>
            <person name="Numata K."/>
            <person name="Arakawa K."/>
        </authorList>
    </citation>
    <scope>NUCLEOTIDE SEQUENCE [LARGE SCALE GENOMIC DNA]</scope>
</reference>
<dbReference type="Proteomes" id="UP000299102">
    <property type="component" value="Unassembled WGS sequence"/>
</dbReference>
<comment type="caution">
    <text evidence="1">The sequence shown here is derived from an EMBL/GenBank/DDBJ whole genome shotgun (WGS) entry which is preliminary data.</text>
</comment>
<proteinExistence type="predicted"/>
<dbReference type="EMBL" id="BGZK01000032">
    <property type="protein sequence ID" value="GBP08709.1"/>
    <property type="molecule type" value="Genomic_DNA"/>
</dbReference>
<keyword evidence="2" id="KW-1185">Reference proteome</keyword>
<gene>
    <name evidence="1" type="ORF">EVAR_7297_1</name>
</gene>
<evidence type="ECO:0000313" key="2">
    <source>
        <dbReference type="Proteomes" id="UP000299102"/>
    </source>
</evidence>
<name>A0A4C1T2L2_EUMVA</name>
<protein>
    <submittedName>
        <fullName evidence="1">Uncharacterized protein</fullName>
    </submittedName>
</protein>
<dbReference type="AlphaFoldDB" id="A0A4C1T2L2"/>
<sequence>MKATKKKATMLSYFTQDSDAVASSACSSLMQAIVAGSDSTTVKRKMSDTHYELIKPRSDPGQPPLVDSQPALLETIINIAIHGSAADERRRTEMIRSCLPLSELHENL</sequence>
<dbReference type="OrthoDB" id="2433005at2759"/>